<dbReference type="EMBL" id="FNFT01000003">
    <property type="protein sequence ID" value="SDK05973.1"/>
    <property type="molecule type" value="Genomic_DNA"/>
</dbReference>
<gene>
    <name evidence="2" type="ORF">SAMN04488571_103193</name>
</gene>
<reference evidence="2 3" key="1">
    <citation type="submission" date="2016-10" db="EMBL/GenBank/DDBJ databases">
        <authorList>
            <person name="Varghese N."/>
            <person name="Submissions S."/>
        </authorList>
    </citation>
    <scope>NUCLEOTIDE SEQUENCE [LARGE SCALE GENOMIC DNA]</scope>
    <source>
        <strain evidence="2 3">DSM 2373</strain>
    </source>
</reference>
<evidence type="ECO:0000256" key="1">
    <source>
        <dbReference type="SAM" id="MobiDB-lite"/>
    </source>
</evidence>
<evidence type="ECO:0000313" key="3">
    <source>
        <dbReference type="Proteomes" id="UP000326500"/>
    </source>
</evidence>
<dbReference type="RefSeq" id="WP_066953934.1">
    <property type="nucleotide sequence ID" value="NZ_BCNX01000003.1"/>
</dbReference>
<keyword evidence="3" id="KW-1185">Reference proteome</keyword>
<sequence>MRPNLVLLAVLLIVGAGILIAGCVSPSGDGMQPIETETPIDTETVATPTDMETEETPTDMATEVTSTTMETLPGATDAEAGGQTGY</sequence>
<organism evidence="2 3">
    <name type="scientific">Methanoculleus thermophilus</name>
    <dbReference type="NCBI Taxonomy" id="2200"/>
    <lineage>
        <taxon>Archaea</taxon>
        <taxon>Methanobacteriati</taxon>
        <taxon>Methanobacteriota</taxon>
        <taxon>Stenosarchaea group</taxon>
        <taxon>Methanomicrobia</taxon>
        <taxon>Methanomicrobiales</taxon>
        <taxon>Methanomicrobiaceae</taxon>
        <taxon>Methanoculleus</taxon>
    </lineage>
</organism>
<dbReference type="AlphaFoldDB" id="A0A1G8YT66"/>
<dbReference type="Proteomes" id="UP000326500">
    <property type="component" value="Unassembled WGS sequence"/>
</dbReference>
<evidence type="ECO:0000313" key="2">
    <source>
        <dbReference type="EMBL" id="SDK05973.1"/>
    </source>
</evidence>
<feature type="region of interest" description="Disordered" evidence="1">
    <location>
        <begin position="25"/>
        <end position="86"/>
    </location>
</feature>
<protein>
    <submittedName>
        <fullName evidence="2">Uncharacterized protein</fullName>
    </submittedName>
</protein>
<feature type="compositionally biased region" description="Low complexity" evidence="1">
    <location>
        <begin position="33"/>
        <end position="50"/>
    </location>
</feature>
<name>A0A1G8YT66_9EURY</name>
<dbReference type="PROSITE" id="PS51257">
    <property type="entry name" value="PROKAR_LIPOPROTEIN"/>
    <property type="match status" value="1"/>
</dbReference>
<accession>A0A1G8YT66</accession>
<proteinExistence type="predicted"/>